<evidence type="ECO:0000313" key="2">
    <source>
        <dbReference type="EMBL" id="MFD2235941.1"/>
    </source>
</evidence>
<dbReference type="InterPro" id="IPR010982">
    <property type="entry name" value="Lambda_DNA-bd_dom_sf"/>
</dbReference>
<dbReference type="PANTHER" id="PTHR40455:SF1">
    <property type="entry name" value="ANTITOXIN HIGA"/>
    <property type="match status" value="1"/>
</dbReference>
<gene>
    <name evidence="2" type="ORF">ACFSKQ_00495</name>
</gene>
<dbReference type="PANTHER" id="PTHR40455">
    <property type="entry name" value="ANTITOXIN HIGA"/>
    <property type="match status" value="1"/>
</dbReference>
<dbReference type="EMBL" id="JBHUIJ010000002">
    <property type="protein sequence ID" value="MFD2235941.1"/>
    <property type="molecule type" value="Genomic_DNA"/>
</dbReference>
<name>A0ABW5CI96_9HYPH</name>
<reference evidence="3" key="1">
    <citation type="journal article" date="2019" name="Int. J. Syst. Evol. Microbiol.">
        <title>The Global Catalogue of Microorganisms (GCM) 10K type strain sequencing project: providing services to taxonomists for standard genome sequencing and annotation.</title>
        <authorList>
            <consortium name="The Broad Institute Genomics Platform"/>
            <consortium name="The Broad Institute Genome Sequencing Center for Infectious Disease"/>
            <person name="Wu L."/>
            <person name="Ma J."/>
        </authorList>
    </citation>
    <scope>NUCLEOTIDE SEQUENCE [LARGE SCALE GENOMIC DNA]</scope>
    <source>
        <strain evidence="3">ZS-35-S2</strain>
    </source>
</reference>
<dbReference type="RefSeq" id="WP_209736113.1">
    <property type="nucleotide sequence ID" value="NZ_CP072611.1"/>
</dbReference>
<protein>
    <submittedName>
        <fullName evidence="2">Type II toxin-antitoxin system HigA family antitoxin</fullName>
    </submittedName>
</protein>
<dbReference type="Proteomes" id="UP001597371">
    <property type="component" value="Unassembled WGS sequence"/>
</dbReference>
<dbReference type="PROSITE" id="PS50943">
    <property type="entry name" value="HTH_CROC1"/>
    <property type="match status" value="1"/>
</dbReference>
<dbReference type="InterPro" id="IPR039060">
    <property type="entry name" value="Antitox_HigA"/>
</dbReference>
<keyword evidence="3" id="KW-1185">Reference proteome</keyword>
<comment type="caution">
    <text evidence="2">The sequence shown here is derived from an EMBL/GenBank/DDBJ whole genome shotgun (WGS) entry which is preliminary data.</text>
</comment>
<accession>A0ABW5CI96</accession>
<feature type="domain" description="HTH cro/C1-type" evidence="1">
    <location>
        <begin position="61"/>
        <end position="114"/>
    </location>
</feature>
<dbReference type="SUPFAM" id="SSF47413">
    <property type="entry name" value="lambda repressor-like DNA-binding domains"/>
    <property type="match status" value="1"/>
</dbReference>
<dbReference type="InterPro" id="IPR001387">
    <property type="entry name" value="Cro/C1-type_HTH"/>
</dbReference>
<sequence>MDIRPIRSDEDHAEALAEIERLWGTPVGSPEGDKLDVLATLVEAYEEKRWPIEAPDPVEVIRYAISDLGHTQAELADLLGSRPRASEVLNRRRALTVDMVHKISSQWHIPADLLVRPYHLTERA</sequence>
<evidence type="ECO:0000259" key="1">
    <source>
        <dbReference type="PROSITE" id="PS50943"/>
    </source>
</evidence>
<evidence type="ECO:0000313" key="3">
    <source>
        <dbReference type="Proteomes" id="UP001597371"/>
    </source>
</evidence>
<organism evidence="2 3">
    <name type="scientific">Aureimonas populi</name>
    <dbReference type="NCBI Taxonomy" id="1701758"/>
    <lineage>
        <taxon>Bacteria</taxon>
        <taxon>Pseudomonadati</taxon>
        <taxon>Pseudomonadota</taxon>
        <taxon>Alphaproteobacteria</taxon>
        <taxon>Hyphomicrobiales</taxon>
        <taxon>Aurantimonadaceae</taxon>
        <taxon>Aureimonas</taxon>
    </lineage>
</organism>
<dbReference type="CDD" id="cd00093">
    <property type="entry name" value="HTH_XRE"/>
    <property type="match status" value="1"/>
</dbReference>
<dbReference type="Gene3D" id="1.10.260.40">
    <property type="entry name" value="lambda repressor-like DNA-binding domains"/>
    <property type="match status" value="1"/>
</dbReference>
<proteinExistence type="predicted"/>